<dbReference type="RefSeq" id="WP_103239223.1">
    <property type="nucleotide sequence ID" value="NZ_CANRXC010000039.1"/>
</dbReference>
<dbReference type="InterPro" id="IPR036249">
    <property type="entry name" value="Thioredoxin-like_sf"/>
</dbReference>
<dbReference type="NCBIfam" id="TIGR01068">
    <property type="entry name" value="thioredoxin"/>
    <property type="match status" value="1"/>
</dbReference>
<evidence type="ECO:0000256" key="3">
    <source>
        <dbReference type="ARBA" id="ARBA00022448"/>
    </source>
</evidence>
<dbReference type="AlphaFoldDB" id="A0A2K4ZF80"/>
<feature type="disulfide bond" description="Redox-active" evidence="10">
    <location>
        <begin position="30"/>
        <end position="33"/>
    </location>
</feature>
<sequence>MEYKFTEDNFEAEVLQAATPVLVDFYADWCNPCRMMGPVVEKIAEEYEGRVKVGKCNIDENMTLAARYRISSIPAFVIFKNGSPEATFVGAMSAAELKEKVEQALR</sequence>
<dbReference type="Pfam" id="PF00085">
    <property type="entry name" value="Thioredoxin"/>
    <property type="match status" value="1"/>
</dbReference>
<dbReference type="GO" id="GO:0015035">
    <property type="term" value="F:protein-disulfide reductase activity"/>
    <property type="evidence" value="ECO:0007669"/>
    <property type="project" value="UniProtKB-UniRule"/>
</dbReference>
<keyword evidence="4" id="KW-0249">Electron transport</keyword>
<proteinExistence type="inferred from homology"/>
<dbReference type="SUPFAM" id="SSF52833">
    <property type="entry name" value="Thioredoxin-like"/>
    <property type="match status" value="1"/>
</dbReference>
<feature type="domain" description="Thioredoxin" evidence="11">
    <location>
        <begin position="1"/>
        <end position="106"/>
    </location>
</feature>
<keyword evidence="13" id="KW-1185">Reference proteome</keyword>
<evidence type="ECO:0000256" key="4">
    <source>
        <dbReference type="ARBA" id="ARBA00022982"/>
    </source>
</evidence>
<name>A0A2K4ZF80_9FIRM</name>
<evidence type="ECO:0000259" key="11">
    <source>
        <dbReference type="PROSITE" id="PS51352"/>
    </source>
</evidence>
<evidence type="ECO:0000256" key="9">
    <source>
        <dbReference type="PIRSR" id="PIRSR000077-1"/>
    </source>
</evidence>
<protein>
    <recommendedName>
        <fullName evidence="2 7">Thioredoxin</fullName>
    </recommendedName>
</protein>
<evidence type="ECO:0000256" key="7">
    <source>
        <dbReference type="NCBIfam" id="TIGR01068"/>
    </source>
</evidence>
<keyword evidence="6 10" id="KW-0676">Redox-active center</keyword>
<dbReference type="PIRSF" id="PIRSF000077">
    <property type="entry name" value="Thioredoxin"/>
    <property type="match status" value="1"/>
</dbReference>
<keyword evidence="3" id="KW-0813">Transport</keyword>
<evidence type="ECO:0000256" key="6">
    <source>
        <dbReference type="ARBA" id="ARBA00023284"/>
    </source>
</evidence>
<dbReference type="Proteomes" id="UP000236311">
    <property type="component" value="Unassembled WGS sequence"/>
</dbReference>
<evidence type="ECO:0000256" key="1">
    <source>
        <dbReference type="ARBA" id="ARBA00008987"/>
    </source>
</evidence>
<feature type="active site" description="Nucleophile" evidence="9">
    <location>
        <position position="30"/>
    </location>
</feature>
<evidence type="ECO:0000256" key="5">
    <source>
        <dbReference type="ARBA" id="ARBA00023157"/>
    </source>
</evidence>
<dbReference type="EMBL" id="OFSM01000008">
    <property type="protein sequence ID" value="SOY29108.1"/>
    <property type="molecule type" value="Genomic_DNA"/>
</dbReference>
<evidence type="ECO:0000256" key="8">
    <source>
        <dbReference type="PIRNR" id="PIRNR000077"/>
    </source>
</evidence>
<organism evidence="12 13">
    <name type="scientific">Acetatifactor muris</name>
    <dbReference type="NCBI Taxonomy" id="879566"/>
    <lineage>
        <taxon>Bacteria</taxon>
        <taxon>Bacillati</taxon>
        <taxon>Bacillota</taxon>
        <taxon>Clostridia</taxon>
        <taxon>Lachnospirales</taxon>
        <taxon>Lachnospiraceae</taxon>
        <taxon>Acetatifactor</taxon>
    </lineage>
</organism>
<keyword evidence="5 10" id="KW-1015">Disulfide bond</keyword>
<feature type="site" description="Contributes to redox potential value" evidence="9">
    <location>
        <position position="31"/>
    </location>
</feature>
<gene>
    <name evidence="12" type="primary">trxA</name>
    <name evidence="12" type="ORF">AMURIS_01823</name>
</gene>
<dbReference type="InterPro" id="IPR013766">
    <property type="entry name" value="Thioredoxin_domain"/>
</dbReference>
<dbReference type="InterPro" id="IPR005746">
    <property type="entry name" value="Thioredoxin"/>
</dbReference>
<evidence type="ECO:0000313" key="13">
    <source>
        <dbReference type="Proteomes" id="UP000236311"/>
    </source>
</evidence>
<dbReference type="PROSITE" id="PS51352">
    <property type="entry name" value="THIOREDOXIN_2"/>
    <property type="match status" value="1"/>
</dbReference>
<dbReference type="GO" id="GO:0005829">
    <property type="term" value="C:cytosol"/>
    <property type="evidence" value="ECO:0007669"/>
    <property type="project" value="TreeGrafter"/>
</dbReference>
<evidence type="ECO:0000313" key="12">
    <source>
        <dbReference type="EMBL" id="SOY29108.1"/>
    </source>
</evidence>
<comment type="similarity">
    <text evidence="1 8">Belongs to the thioredoxin family.</text>
</comment>
<evidence type="ECO:0000256" key="2">
    <source>
        <dbReference type="ARBA" id="ARBA00020570"/>
    </source>
</evidence>
<dbReference type="FunFam" id="3.40.30.10:FF:000001">
    <property type="entry name" value="Thioredoxin"/>
    <property type="match status" value="1"/>
</dbReference>
<feature type="site" description="Deprotonates C-terminal active site Cys" evidence="9">
    <location>
        <position position="24"/>
    </location>
</feature>
<dbReference type="PANTHER" id="PTHR45663">
    <property type="entry name" value="GEO12009P1"/>
    <property type="match status" value="1"/>
</dbReference>
<accession>A0A2K4ZF80</accession>
<dbReference type="OrthoDB" id="9790390at2"/>
<feature type="site" description="Contributes to redox potential value" evidence="9">
    <location>
        <position position="32"/>
    </location>
</feature>
<reference evidence="12 13" key="1">
    <citation type="submission" date="2018-01" db="EMBL/GenBank/DDBJ databases">
        <authorList>
            <person name="Gaut B.S."/>
            <person name="Morton B.R."/>
            <person name="Clegg M.T."/>
            <person name="Duvall M.R."/>
        </authorList>
    </citation>
    <scope>NUCLEOTIDE SEQUENCE [LARGE SCALE GENOMIC DNA]</scope>
    <source>
        <strain evidence="12">GP69</strain>
    </source>
</reference>
<feature type="active site" description="Nucleophile" evidence="9">
    <location>
        <position position="33"/>
    </location>
</feature>
<dbReference type="CDD" id="cd02947">
    <property type="entry name" value="TRX_family"/>
    <property type="match status" value="1"/>
</dbReference>
<dbReference type="Gene3D" id="3.40.30.10">
    <property type="entry name" value="Glutaredoxin"/>
    <property type="match status" value="1"/>
</dbReference>
<dbReference type="PANTHER" id="PTHR45663:SF11">
    <property type="entry name" value="GEO12009P1"/>
    <property type="match status" value="1"/>
</dbReference>
<dbReference type="GO" id="GO:0045454">
    <property type="term" value="P:cell redox homeostasis"/>
    <property type="evidence" value="ECO:0007669"/>
    <property type="project" value="TreeGrafter"/>
</dbReference>
<dbReference type="PRINTS" id="PR00421">
    <property type="entry name" value="THIOREDOXIN"/>
</dbReference>
<evidence type="ECO:0000256" key="10">
    <source>
        <dbReference type="PIRSR" id="PIRSR000077-4"/>
    </source>
</evidence>